<keyword evidence="5" id="KW-1185">Reference proteome</keyword>
<proteinExistence type="predicted"/>
<feature type="region of interest" description="Disordered" evidence="1">
    <location>
        <begin position="469"/>
        <end position="501"/>
    </location>
</feature>
<keyword evidence="2" id="KW-0812">Transmembrane</keyword>
<dbReference type="Proteomes" id="UP000261600">
    <property type="component" value="Unplaced"/>
</dbReference>
<feature type="compositionally biased region" description="Low complexity" evidence="1">
    <location>
        <begin position="347"/>
        <end position="358"/>
    </location>
</feature>
<dbReference type="Ensembl" id="ENSMALT00000027786.1">
    <property type="protein sequence ID" value="ENSMALP00000027284.1"/>
    <property type="gene ID" value="ENSMALG00000018937.1"/>
</dbReference>
<feature type="signal peptide" evidence="3">
    <location>
        <begin position="1"/>
        <end position="24"/>
    </location>
</feature>
<keyword evidence="3" id="KW-0732">Signal</keyword>
<feature type="compositionally biased region" description="Polar residues" evidence="1">
    <location>
        <begin position="381"/>
        <end position="391"/>
    </location>
</feature>
<dbReference type="KEGG" id="malb:109951501"/>
<reference evidence="4" key="2">
    <citation type="submission" date="2025-09" db="UniProtKB">
        <authorList>
            <consortium name="Ensembl"/>
        </authorList>
    </citation>
    <scope>IDENTIFICATION</scope>
</reference>
<dbReference type="RefSeq" id="XP_020441687.1">
    <property type="nucleotide sequence ID" value="XM_020586031.1"/>
</dbReference>
<evidence type="ECO:0000313" key="5">
    <source>
        <dbReference type="Proteomes" id="UP000261600"/>
    </source>
</evidence>
<feature type="compositionally biased region" description="Basic and acidic residues" evidence="1">
    <location>
        <begin position="419"/>
        <end position="452"/>
    </location>
</feature>
<evidence type="ECO:0000256" key="1">
    <source>
        <dbReference type="SAM" id="MobiDB-lite"/>
    </source>
</evidence>
<evidence type="ECO:0000256" key="3">
    <source>
        <dbReference type="SAM" id="SignalP"/>
    </source>
</evidence>
<feature type="region of interest" description="Disordered" evidence="1">
    <location>
        <begin position="409"/>
        <end position="457"/>
    </location>
</feature>
<dbReference type="InterPro" id="IPR021454">
    <property type="entry name" value="DUF3105"/>
</dbReference>
<dbReference type="GeneID" id="109951501"/>
<dbReference type="OrthoDB" id="5960270at2759"/>
<feature type="compositionally biased region" description="Polar residues" evidence="1">
    <location>
        <begin position="332"/>
        <end position="346"/>
    </location>
</feature>
<dbReference type="AlphaFoldDB" id="A0A3Q3K1L0"/>
<feature type="chain" id="PRO_5018701251" description="Tumor protein p53-inducible protein 13" evidence="3">
    <location>
        <begin position="25"/>
        <end position="632"/>
    </location>
</feature>
<organism evidence="4 5">
    <name type="scientific">Monopterus albus</name>
    <name type="common">Swamp eel</name>
    <dbReference type="NCBI Taxonomy" id="43700"/>
    <lineage>
        <taxon>Eukaryota</taxon>
        <taxon>Metazoa</taxon>
        <taxon>Chordata</taxon>
        <taxon>Craniata</taxon>
        <taxon>Vertebrata</taxon>
        <taxon>Euteleostomi</taxon>
        <taxon>Actinopterygii</taxon>
        <taxon>Neopterygii</taxon>
        <taxon>Teleostei</taxon>
        <taxon>Neoteleostei</taxon>
        <taxon>Acanthomorphata</taxon>
        <taxon>Anabantaria</taxon>
        <taxon>Synbranchiformes</taxon>
        <taxon>Synbranchidae</taxon>
        <taxon>Monopterus</taxon>
    </lineage>
</organism>
<evidence type="ECO:0008006" key="6">
    <source>
        <dbReference type="Google" id="ProtNLM"/>
    </source>
</evidence>
<keyword evidence="2" id="KW-1133">Transmembrane helix</keyword>
<feature type="compositionally biased region" description="Low complexity" evidence="1">
    <location>
        <begin position="484"/>
        <end position="501"/>
    </location>
</feature>
<dbReference type="PANTHER" id="PTHR34179:SF1">
    <property type="entry name" value="TUMOR PROTEIN P53-INDUCIBLE PROTEIN 13"/>
    <property type="match status" value="1"/>
</dbReference>
<dbReference type="STRING" id="43700.ENSMALP00000027284"/>
<dbReference type="Pfam" id="PF11303">
    <property type="entry name" value="DUF3105"/>
    <property type="match status" value="1"/>
</dbReference>
<accession>A0A3Q3K1L0</accession>
<evidence type="ECO:0000256" key="2">
    <source>
        <dbReference type="SAM" id="Phobius"/>
    </source>
</evidence>
<protein>
    <recommendedName>
        <fullName evidence="6">Tumor protein p53-inducible protein 13</fullName>
    </recommendedName>
</protein>
<keyword evidence="2" id="KW-0472">Membrane</keyword>
<dbReference type="CTD" id="90313"/>
<feature type="region of interest" description="Disordered" evidence="1">
    <location>
        <begin position="314"/>
        <end position="393"/>
    </location>
</feature>
<dbReference type="PANTHER" id="PTHR34179">
    <property type="entry name" value="TUMOR PROTEIN P53-INDUCIBLE PROTEIN 13"/>
    <property type="match status" value="1"/>
</dbReference>
<sequence length="632" mass="69655">MPSQTTSPPLTVTVLALGVFLGRCAVSESPEPGCDSGKLSLDRDLPADAIYWNCPVSAWPEPTQRLPSIDTVYDPAPARQICMDKPISYNHTIPNSGAYRPVMAESGEYLFCPPQRWLNNLHHGVPVLLYHPCAPLQEHLSLSVLARSCLPDYIITSHPQLSKHMPIAAVSWGHTLELATVASLDICGWLETKTTTRKEPGGVSQSRKYNLLLTWPAEQHRQQHPEKHSTKIKESLRRCCEETISSLLNGAMEAELSSSMKKESLKNTKGKGTNRQIRAAIRETQENVKYENKIANTTHASGFLSNNTNTGLVQNLSTLGPSADLPPGNRALSDSPSQSKVHSLNQALTPRTTTLPALGSGASETQKGRLMLQKAAEQPSPKHTNPRNPNPSAGVYALAAAVDIEHNGTSRPRALALSSRDEGSAKQKEKDSSKHNLKENDSQERNLDKDITPDGGMRSNAVIEVKQREVEQKQTHSNNTGFDSVSKSQSESPPQSQHHSNSKLVHYLPNTHDCDGCKAGEHCECSKDTGAETRAAAVKNGLPRTPRSDEAVWAAAALGFLLVLLTLSVLHTRLYRHWRTTPSFYWHDPRQDYDSVADVIRRRLRIAKKRRKRGRRQECVLLPSSSSSDECL</sequence>
<evidence type="ECO:0000313" key="4">
    <source>
        <dbReference type="Ensembl" id="ENSMALP00000027284.1"/>
    </source>
</evidence>
<dbReference type="GO" id="GO:0005737">
    <property type="term" value="C:cytoplasm"/>
    <property type="evidence" value="ECO:0007669"/>
    <property type="project" value="TreeGrafter"/>
</dbReference>
<feature type="transmembrane region" description="Helical" evidence="2">
    <location>
        <begin position="551"/>
        <end position="570"/>
    </location>
</feature>
<reference evidence="4" key="1">
    <citation type="submission" date="2025-08" db="UniProtKB">
        <authorList>
            <consortium name="Ensembl"/>
        </authorList>
    </citation>
    <scope>IDENTIFICATION</scope>
</reference>
<name>A0A3Q3K1L0_MONAL</name>